<evidence type="ECO:0000256" key="5">
    <source>
        <dbReference type="SAM" id="MobiDB-lite"/>
    </source>
</evidence>
<dbReference type="InterPro" id="IPR003593">
    <property type="entry name" value="AAA+_ATPase"/>
</dbReference>
<dbReference type="RefSeq" id="WP_210420303.1">
    <property type="nucleotide sequence ID" value="NZ_CP042997.1"/>
</dbReference>
<evidence type="ECO:0000313" key="7">
    <source>
        <dbReference type="EMBL" id="QEH38704.1"/>
    </source>
</evidence>
<keyword evidence="7" id="KW-0378">Hydrolase</keyword>
<comment type="similarity">
    <text evidence="3">Belongs to the AAA ATPase family. Highly divergent.</text>
</comment>
<dbReference type="GO" id="GO:0008237">
    <property type="term" value="F:metallopeptidase activity"/>
    <property type="evidence" value="ECO:0007669"/>
    <property type="project" value="UniProtKB-KW"/>
</dbReference>
<dbReference type="Proteomes" id="UP000324233">
    <property type="component" value="Chromosome"/>
</dbReference>
<dbReference type="GO" id="GO:0006508">
    <property type="term" value="P:proteolysis"/>
    <property type="evidence" value="ECO:0007669"/>
    <property type="project" value="UniProtKB-KW"/>
</dbReference>
<dbReference type="InterPro" id="IPR027417">
    <property type="entry name" value="P-loop_NTPase"/>
</dbReference>
<accession>A0A5B9WEQ2</accession>
<feature type="domain" description="AAA+ ATPase" evidence="6">
    <location>
        <begin position="320"/>
        <end position="457"/>
    </location>
</feature>
<dbReference type="GO" id="GO:0016887">
    <property type="term" value="F:ATP hydrolysis activity"/>
    <property type="evidence" value="ECO:0007669"/>
    <property type="project" value="InterPro"/>
</dbReference>
<dbReference type="Pfam" id="PF00004">
    <property type="entry name" value="AAA"/>
    <property type="match status" value="1"/>
</dbReference>
<sequence>MSDDSPRNGHHAAPQPASPQREAPRQAAPARASQPATAAPSSPPAQARRPPDELEVLIRARYPIIYVVTWEEERLEQRLQEIAKRRNKTLHVWTCSQGLVKFGADPQRSKGGAGSTCDPVAGLDAVVAHVDPAIFLFKDLHDHLDIRVCPGNLRNIRRLRDVAQALRDTYKTVVLVSPIMKIPTELSKDVAVVEFGSPSVQDFNGLLDRIIEDVKDQPRITINLDGEAREKLVHAARGLTLKEAENVFAKTLILDGKLDADDVSVVFSEKQQIIRKSGMLEYYESHEKFASVAGLENLKDWLRKRSAAFSERAARFGLPSPRGVLLLGVQGCGKSLCAKAASSLWKLPLLRFDIGRVFGSLVGSSEESMRRAIQTAESVAPAILWIDEIDKAFAGSAGSAGSDGGTASRVFGTFLTWLSEKTAPVFVIATANDVSQLPPELLRKGRLDEIFFVDLPNEEERREIFRIHLLKRRRNPDAFDVAALAKLSEGFSGAEIEEAIVAGLFDAFSRGGELDTETLRAELSQAVPLSRTMSEELNRLRNWAQGRARPSTGTPARAPAEPAEARRKLEI</sequence>
<dbReference type="SMART" id="SM00382">
    <property type="entry name" value="AAA"/>
    <property type="match status" value="1"/>
</dbReference>
<proteinExistence type="inferred from homology"/>
<evidence type="ECO:0000256" key="2">
    <source>
        <dbReference type="ARBA" id="ARBA00022840"/>
    </source>
</evidence>
<dbReference type="PANTHER" id="PTHR42960">
    <property type="entry name" value="YCF46 PROTEIN"/>
    <property type="match status" value="1"/>
</dbReference>
<dbReference type="InterPro" id="IPR003959">
    <property type="entry name" value="ATPase_AAA_core"/>
</dbReference>
<organism evidence="7 8">
    <name type="scientific">Aquisphaera giovannonii</name>
    <dbReference type="NCBI Taxonomy" id="406548"/>
    <lineage>
        <taxon>Bacteria</taxon>
        <taxon>Pseudomonadati</taxon>
        <taxon>Planctomycetota</taxon>
        <taxon>Planctomycetia</taxon>
        <taxon>Isosphaerales</taxon>
        <taxon>Isosphaeraceae</taxon>
        <taxon>Aquisphaera</taxon>
    </lineage>
</organism>
<dbReference type="Gene3D" id="3.40.50.300">
    <property type="entry name" value="P-loop containing nucleotide triphosphate hydrolases"/>
    <property type="match status" value="1"/>
</dbReference>
<dbReference type="InterPro" id="IPR052381">
    <property type="entry name" value="AAA_domain_protein"/>
</dbReference>
<protein>
    <recommendedName>
        <fullName evidence="4">Uncharacterized AAA domain-containing protein ycf46</fullName>
    </recommendedName>
</protein>
<evidence type="ECO:0000259" key="6">
    <source>
        <dbReference type="SMART" id="SM00382"/>
    </source>
</evidence>
<keyword evidence="7" id="KW-0482">Metalloprotease</keyword>
<feature type="compositionally biased region" description="Low complexity" evidence="5">
    <location>
        <begin position="12"/>
        <end position="48"/>
    </location>
</feature>
<evidence type="ECO:0000256" key="3">
    <source>
        <dbReference type="ARBA" id="ARBA00038088"/>
    </source>
</evidence>
<keyword evidence="7" id="KW-0645">Protease</keyword>
<feature type="region of interest" description="Disordered" evidence="5">
    <location>
        <begin position="544"/>
        <end position="571"/>
    </location>
</feature>
<dbReference type="Gene3D" id="1.10.8.60">
    <property type="match status" value="1"/>
</dbReference>
<dbReference type="SUPFAM" id="SSF52540">
    <property type="entry name" value="P-loop containing nucleoside triphosphate hydrolases"/>
    <property type="match status" value="1"/>
</dbReference>
<dbReference type="EMBL" id="CP042997">
    <property type="protein sequence ID" value="QEH38704.1"/>
    <property type="molecule type" value="Genomic_DNA"/>
</dbReference>
<evidence type="ECO:0000313" key="8">
    <source>
        <dbReference type="Proteomes" id="UP000324233"/>
    </source>
</evidence>
<dbReference type="KEGG" id="agv:OJF2_73100"/>
<reference evidence="7 8" key="1">
    <citation type="submission" date="2019-08" db="EMBL/GenBank/DDBJ databases">
        <title>Deep-cultivation of Planctomycetes and their phenomic and genomic characterization uncovers novel biology.</title>
        <authorList>
            <person name="Wiegand S."/>
            <person name="Jogler M."/>
            <person name="Boedeker C."/>
            <person name="Pinto D."/>
            <person name="Vollmers J."/>
            <person name="Rivas-Marin E."/>
            <person name="Kohn T."/>
            <person name="Peeters S.H."/>
            <person name="Heuer A."/>
            <person name="Rast P."/>
            <person name="Oberbeckmann S."/>
            <person name="Bunk B."/>
            <person name="Jeske O."/>
            <person name="Meyerdierks A."/>
            <person name="Storesund J.E."/>
            <person name="Kallscheuer N."/>
            <person name="Luecker S."/>
            <person name="Lage O.M."/>
            <person name="Pohl T."/>
            <person name="Merkel B.J."/>
            <person name="Hornburger P."/>
            <person name="Mueller R.-W."/>
            <person name="Bruemmer F."/>
            <person name="Labrenz M."/>
            <person name="Spormann A.M."/>
            <person name="Op den Camp H."/>
            <person name="Overmann J."/>
            <person name="Amann R."/>
            <person name="Jetten M.S.M."/>
            <person name="Mascher T."/>
            <person name="Medema M.H."/>
            <person name="Devos D.P."/>
            <person name="Kaster A.-K."/>
            <person name="Ovreas L."/>
            <person name="Rohde M."/>
            <person name="Galperin M.Y."/>
            <person name="Jogler C."/>
        </authorList>
    </citation>
    <scope>NUCLEOTIDE SEQUENCE [LARGE SCALE GENOMIC DNA]</scope>
    <source>
        <strain evidence="7 8">OJF2</strain>
    </source>
</reference>
<name>A0A5B9WEQ2_9BACT</name>
<dbReference type="PANTHER" id="PTHR42960:SF1">
    <property type="entry name" value="YCF46 PROTEIN"/>
    <property type="match status" value="1"/>
</dbReference>
<gene>
    <name evidence="7" type="primary">ftsH_6</name>
    <name evidence="7" type="ORF">OJF2_73100</name>
</gene>
<keyword evidence="2" id="KW-0067">ATP-binding</keyword>
<evidence type="ECO:0000256" key="4">
    <source>
        <dbReference type="ARBA" id="ARBA00040480"/>
    </source>
</evidence>
<dbReference type="GO" id="GO:0005524">
    <property type="term" value="F:ATP binding"/>
    <property type="evidence" value="ECO:0007669"/>
    <property type="project" value="UniProtKB-KW"/>
</dbReference>
<evidence type="ECO:0000256" key="1">
    <source>
        <dbReference type="ARBA" id="ARBA00022741"/>
    </source>
</evidence>
<feature type="region of interest" description="Disordered" evidence="5">
    <location>
        <begin position="1"/>
        <end position="51"/>
    </location>
</feature>
<dbReference type="CDD" id="cd19507">
    <property type="entry name" value="RecA-like_Ycf46-like"/>
    <property type="match status" value="1"/>
</dbReference>
<keyword evidence="1" id="KW-0547">Nucleotide-binding</keyword>
<keyword evidence="8" id="KW-1185">Reference proteome</keyword>
<dbReference type="AlphaFoldDB" id="A0A5B9WEQ2"/>